<dbReference type="SUPFAM" id="SSF53335">
    <property type="entry name" value="S-adenosyl-L-methionine-dependent methyltransferases"/>
    <property type="match status" value="1"/>
</dbReference>
<evidence type="ECO:0000313" key="1">
    <source>
        <dbReference type="EMBL" id="KNC54998.1"/>
    </source>
</evidence>
<organism evidence="1 2">
    <name type="scientific">Thecamonas trahens ATCC 50062</name>
    <dbReference type="NCBI Taxonomy" id="461836"/>
    <lineage>
        <taxon>Eukaryota</taxon>
        <taxon>Apusozoa</taxon>
        <taxon>Apusomonadida</taxon>
        <taxon>Apusomonadidae</taxon>
        <taxon>Thecamonas</taxon>
    </lineage>
</organism>
<dbReference type="InterPro" id="IPR029063">
    <property type="entry name" value="SAM-dependent_MTases_sf"/>
</dbReference>
<sequence length="330" mass="35006">MTSLTSQIPLVSADEWYEFLEAVYAEDTRRREAETEEPLAVGAVGAVGDGALEAWLEVIGGYVREELAADGGEAARGLAPGETVLHQSMGLFGECDAGNSVHIDALLFPDPADALAVAAYYEYVCAHCRRADGVRAVHIISHSLSPAEITSIVAWLDGQWAALGLPDSGAHLVDVGSRFGAVVLGAVRGLSHRGIEGIGVEANAYFAGLAGRTAARYGLADAARFVEARAESEAGLAELSSASIAVFNNVFQFFVPRDDQPEVWETVSSALKPGTLVLSHPSLELVLGELGWSPERLAEWVRPVGVINGSDGDDDDDEAEMTRMYAYVVC</sequence>
<protein>
    <recommendedName>
        <fullName evidence="3">Methyltransferase type 11 domain-containing protein</fullName>
    </recommendedName>
</protein>
<dbReference type="Gene3D" id="3.40.50.150">
    <property type="entry name" value="Vaccinia Virus protein VP39"/>
    <property type="match status" value="1"/>
</dbReference>
<dbReference type="Proteomes" id="UP000054408">
    <property type="component" value="Unassembled WGS sequence"/>
</dbReference>
<reference evidence="1 2" key="1">
    <citation type="submission" date="2010-05" db="EMBL/GenBank/DDBJ databases">
        <title>The Genome Sequence of Thecamonas trahens ATCC 50062.</title>
        <authorList>
            <consortium name="The Broad Institute Genome Sequencing Platform"/>
            <person name="Russ C."/>
            <person name="Cuomo C."/>
            <person name="Shea T."/>
            <person name="Young S.K."/>
            <person name="Zeng Q."/>
            <person name="Koehrsen M."/>
            <person name="Haas B."/>
            <person name="Borodovsky M."/>
            <person name="Guigo R."/>
            <person name="Alvarado L."/>
            <person name="Berlin A."/>
            <person name="Bochicchio J."/>
            <person name="Borenstein D."/>
            <person name="Chapman S."/>
            <person name="Chen Z."/>
            <person name="Freedman E."/>
            <person name="Gellesch M."/>
            <person name="Goldberg J."/>
            <person name="Griggs A."/>
            <person name="Gujja S."/>
            <person name="Heilman E."/>
            <person name="Heiman D."/>
            <person name="Hepburn T."/>
            <person name="Howarth C."/>
            <person name="Jen D."/>
            <person name="Larson L."/>
            <person name="Mehta T."/>
            <person name="Park D."/>
            <person name="Pearson M."/>
            <person name="Roberts A."/>
            <person name="Saif S."/>
            <person name="Shenoy N."/>
            <person name="Sisk P."/>
            <person name="Stolte C."/>
            <person name="Sykes S."/>
            <person name="Thomson T."/>
            <person name="Walk T."/>
            <person name="White J."/>
            <person name="Yandava C."/>
            <person name="Burger G."/>
            <person name="Gray M.W."/>
            <person name="Holland P.W.H."/>
            <person name="King N."/>
            <person name="Lang F.B.F."/>
            <person name="Roger A.J."/>
            <person name="Ruiz-Trillo I."/>
            <person name="Lander E."/>
            <person name="Nusbaum C."/>
        </authorList>
    </citation>
    <scope>NUCLEOTIDE SEQUENCE [LARGE SCALE GENOMIC DNA]</scope>
    <source>
        <strain evidence="1 2">ATCC 50062</strain>
    </source>
</reference>
<dbReference type="GeneID" id="25568518"/>
<proteinExistence type="predicted"/>
<dbReference type="OrthoDB" id="15794at2759"/>
<gene>
    <name evidence="1" type="ORF">AMSG_10246</name>
</gene>
<keyword evidence="2" id="KW-1185">Reference proteome</keyword>
<dbReference type="AlphaFoldDB" id="A0A0L0DU37"/>
<dbReference type="RefSeq" id="XP_013753442.1">
    <property type="nucleotide sequence ID" value="XM_013897988.1"/>
</dbReference>
<dbReference type="OMA" id="NVFEWFF"/>
<dbReference type="STRING" id="461836.A0A0L0DU37"/>
<accession>A0A0L0DU37</accession>
<dbReference type="EMBL" id="GL349493">
    <property type="protein sequence ID" value="KNC54998.1"/>
    <property type="molecule type" value="Genomic_DNA"/>
</dbReference>
<evidence type="ECO:0008006" key="3">
    <source>
        <dbReference type="Google" id="ProtNLM"/>
    </source>
</evidence>
<name>A0A0L0DU37_THETB</name>
<evidence type="ECO:0000313" key="2">
    <source>
        <dbReference type="Proteomes" id="UP000054408"/>
    </source>
</evidence>